<evidence type="ECO:0000313" key="9">
    <source>
        <dbReference type="Proteomes" id="UP000216533"/>
    </source>
</evidence>
<dbReference type="GO" id="GO:0055085">
    <property type="term" value="P:transmembrane transport"/>
    <property type="evidence" value="ECO:0007669"/>
    <property type="project" value="InterPro"/>
</dbReference>
<evidence type="ECO:0000256" key="4">
    <source>
        <dbReference type="ARBA" id="ARBA00022989"/>
    </source>
</evidence>
<feature type="transmembrane region" description="Helical" evidence="6">
    <location>
        <begin position="70"/>
        <end position="97"/>
    </location>
</feature>
<comment type="caution">
    <text evidence="8">The sequence shown here is derived from an EMBL/GenBank/DDBJ whole genome shotgun (WGS) entry which is preliminary data.</text>
</comment>
<evidence type="ECO:0000259" key="7">
    <source>
        <dbReference type="PROSITE" id="PS50928"/>
    </source>
</evidence>
<sequence length="219" mass="22372">MRIVSEAFGWIGSQPAAEIWGRVAEHVLYSLLVLAIAAVIGIPLGWWIGHTGKGREIAVASAGAARALPTLGLLTLLGLWLGVGIAAPTIALVVLALPSLLAGAYSGVEAVDRRVVDAARATGMTELQVMTKVEIPLGLPLLVGSTRSAMLQIIATATLAAYVGGGGLGGYIFTGLKANDYPQMLAGSILVMGLALVSEIVFVAAAAALKRTSIGHQLA</sequence>
<protein>
    <submittedName>
        <fullName evidence="8">ABC transporter permease</fullName>
    </submittedName>
</protein>
<evidence type="ECO:0000256" key="6">
    <source>
        <dbReference type="RuleBase" id="RU363032"/>
    </source>
</evidence>
<dbReference type="Proteomes" id="UP000216533">
    <property type="component" value="Unassembled WGS sequence"/>
</dbReference>
<reference evidence="8 9" key="1">
    <citation type="submission" date="2017-07" db="EMBL/GenBank/DDBJ databases">
        <title>Draft whole genome sequences of clinical Proprionibacteriaceae strains.</title>
        <authorList>
            <person name="Bernier A.-M."/>
            <person name="Bernard K."/>
            <person name="Domingo M.-C."/>
        </authorList>
    </citation>
    <scope>NUCLEOTIDE SEQUENCE [LARGE SCALE GENOMIC DNA]</scope>
    <source>
        <strain evidence="8 9">NML 160184</strain>
    </source>
</reference>
<dbReference type="InterPro" id="IPR035906">
    <property type="entry name" value="MetI-like_sf"/>
</dbReference>
<dbReference type="InterPro" id="IPR051204">
    <property type="entry name" value="ABC_transp_perm/SBD"/>
</dbReference>
<feature type="domain" description="ABC transmembrane type-1" evidence="7">
    <location>
        <begin position="23"/>
        <end position="202"/>
    </location>
</feature>
<evidence type="ECO:0000256" key="2">
    <source>
        <dbReference type="ARBA" id="ARBA00022448"/>
    </source>
</evidence>
<evidence type="ECO:0000256" key="3">
    <source>
        <dbReference type="ARBA" id="ARBA00022692"/>
    </source>
</evidence>
<proteinExistence type="inferred from homology"/>
<dbReference type="AlphaFoldDB" id="A0A255DZU4"/>
<comment type="subcellular location">
    <subcellularLocation>
        <location evidence="6">Cell membrane</location>
        <topology evidence="6">Multi-pass membrane protein</topology>
    </subcellularLocation>
    <subcellularLocation>
        <location evidence="1">Membrane</location>
        <topology evidence="1">Multi-pass membrane protein</topology>
    </subcellularLocation>
</comment>
<evidence type="ECO:0000256" key="1">
    <source>
        <dbReference type="ARBA" id="ARBA00004141"/>
    </source>
</evidence>
<dbReference type="RefSeq" id="WP_094451664.1">
    <property type="nucleotide sequence ID" value="NZ_NMVI01000027.1"/>
</dbReference>
<gene>
    <name evidence="8" type="ORF">CGZ92_12235</name>
</gene>
<keyword evidence="3 6" id="KW-0812">Transmembrane</keyword>
<dbReference type="Pfam" id="PF00528">
    <property type="entry name" value="BPD_transp_1"/>
    <property type="match status" value="1"/>
</dbReference>
<dbReference type="GO" id="GO:0005886">
    <property type="term" value="C:plasma membrane"/>
    <property type="evidence" value="ECO:0007669"/>
    <property type="project" value="UniProtKB-SubCell"/>
</dbReference>
<keyword evidence="4 6" id="KW-1133">Transmembrane helix</keyword>
<comment type="similarity">
    <text evidence="6">Belongs to the binding-protein-dependent transport system permease family.</text>
</comment>
<evidence type="ECO:0000256" key="5">
    <source>
        <dbReference type="ARBA" id="ARBA00023136"/>
    </source>
</evidence>
<dbReference type="EMBL" id="NMVI01000027">
    <property type="protein sequence ID" value="OYN84600.1"/>
    <property type="molecule type" value="Genomic_DNA"/>
</dbReference>
<keyword evidence="5 6" id="KW-0472">Membrane</keyword>
<dbReference type="SUPFAM" id="SSF161098">
    <property type="entry name" value="MetI-like"/>
    <property type="match status" value="1"/>
</dbReference>
<feature type="transmembrane region" description="Helical" evidence="6">
    <location>
        <begin position="185"/>
        <end position="209"/>
    </location>
</feature>
<dbReference type="PANTHER" id="PTHR30177">
    <property type="entry name" value="GLYCINE BETAINE/L-PROLINE TRANSPORT SYSTEM PERMEASE PROTEIN PROW"/>
    <property type="match status" value="1"/>
</dbReference>
<feature type="transmembrane region" description="Helical" evidence="6">
    <location>
        <begin position="149"/>
        <end position="173"/>
    </location>
</feature>
<evidence type="ECO:0000313" key="8">
    <source>
        <dbReference type="EMBL" id="OYN84600.1"/>
    </source>
</evidence>
<dbReference type="PROSITE" id="PS50928">
    <property type="entry name" value="ABC_TM1"/>
    <property type="match status" value="1"/>
</dbReference>
<dbReference type="Gene3D" id="1.10.3720.10">
    <property type="entry name" value="MetI-like"/>
    <property type="match status" value="1"/>
</dbReference>
<dbReference type="GO" id="GO:0031460">
    <property type="term" value="P:glycine betaine transport"/>
    <property type="evidence" value="ECO:0007669"/>
    <property type="project" value="TreeGrafter"/>
</dbReference>
<feature type="transmembrane region" description="Helical" evidence="6">
    <location>
        <begin position="27"/>
        <end position="49"/>
    </location>
</feature>
<keyword evidence="2 6" id="KW-0813">Transport</keyword>
<organism evidence="8 9">
    <name type="scientific">Parenemella sanctibonifatiensis</name>
    <dbReference type="NCBI Taxonomy" id="2016505"/>
    <lineage>
        <taxon>Bacteria</taxon>
        <taxon>Bacillati</taxon>
        <taxon>Actinomycetota</taxon>
        <taxon>Actinomycetes</taxon>
        <taxon>Propionibacteriales</taxon>
        <taxon>Propionibacteriaceae</taxon>
        <taxon>Parenemella</taxon>
    </lineage>
</organism>
<dbReference type="InterPro" id="IPR000515">
    <property type="entry name" value="MetI-like"/>
</dbReference>
<dbReference type="PANTHER" id="PTHR30177:SF33">
    <property type="entry name" value="POSSIBLE OSMOPROTECTANT (GLYCINE BETAINE_CARNITINE_CHOLINE_L-PROLINE) TRANSPORT INTEGRAL MEMBRANE PROTEIN ABC TRANSPORTER PROZ"/>
    <property type="match status" value="1"/>
</dbReference>
<name>A0A255DZU4_9ACTN</name>
<accession>A0A255DZU4</accession>